<evidence type="ECO:0000313" key="1">
    <source>
        <dbReference type="EMBL" id="THA11168.1"/>
    </source>
</evidence>
<dbReference type="Proteomes" id="UP000310576">
    <property type="component" value="Unassembled WGS sequence"/>
</dbReference>
<proteinExistence type="predicted"/>
<feature type="non-terminal residue" evidence="1">
    <location>
        <position position="72"/>
    </location>
</feature>
<dbReference type="EMBL" id="QXNG01000146">
    <property type="protein sequence ID" value="THA11168.1"/>
    <property type="molecule type" value="Genomic_DNA"/>
</dbReference>
<comment type="caution">
    <text evidence="1">The sequence shown here is derived from an EMBL/GenBank/DDBJ whole genome shotgun (WGS) entry which is preliminary data.</text>
</comment>
<reference evidence="1 2" key="1">
    <citation type="journal article" date="2019" name="Vet. Microbiol.">
        <title>Development of multi locus sequence typing (MLST) of Rodentibacter pneumotropicus.</title>
        <authorList>
            <person name="Adhikary S."/>
            <person name="Bisgaard M."/>
            <person name="Boot R."/>
            <person name="Benga L."/>
            <person name="Nicklas W."/>
            <person name="Christensen H."/>
        </authorList>
    </citation>
    <scope>NUCLEOTIDE SEQUENCE [LARGE SCALE GENOMIC DNA]</scope>
    <source>
        <strain evidence="1 2">1596_07</strain>
    </source>
</reference>
<gene>
    <name evidence="1" type="ORF">D3M76_11540</name>
</gene>
<accession>A0A4S2P6X5</accession>
<name>A0A4S2P6X5_9PAST</name>
<evidence type="ECO:0000313" key="2">
    <source>
        <dbReference type="Proteomes" id="UP000310576"/>
    </source>
</evidence>
<organism evidence="1 2">
    <name type="scientific">Rodentibacter pneumotropicus</name>
    <dbReference type="NCBI Taxonomy" id="758"/>
    <lineage>
        <taxon>Bacteria</taxon>
        <taxon>Pseudomonadati</taxon>
        <taxon>Pseudomonadota</taxon>
        <taxon>Gammaproteobacteria</taxon>
        <taxon>Pasteurellales</taxon>
        <taxon>Pasteurellaceae</taxon>
        <taxon>Rodentibacter</taxon>
    </lineage>
</organism>
<dbReference type="AlphaFoldDB" id="A0A4S2P6X5"/>
<sequence length="72" mass="8007">MDNGAYYAKRWQLVPGVALTAMQMKELTTDMVWMVKKDVTLKDGTKTEVLAPQVYIVSRNSDIDSRGAVISA</sequence>
<protein>
    <submittedName>
        <fullName evidence="1">Uncharacterized protein</fullName>
    </submittedName>
</protein>